<name>K2BWZ4_9BACT</name>
<comment type="caution">
    <text evidence="1">The sequence shown here is derived from an EMBL/GenBank/DDBJ whole genome shotgun (WGS) entry which is preliminary data.</text>
</comment>
<evidence type="ECO:0000313" key="1">
    <source>
        <dbReference type="EMBL" id="EKD66689.1"/>
    </source>
</evidence>
<accession>K2BWZ4</accession>
<protein>
    <submittedName>
        <fullName evidence="1">Uncharacterized protein</fullName>
    </submittedName>
</protein>
<gene>
    <name evidence="1" type="ORF">ACD_49C00021G0004</name>
</gene>
<dbReference type="EMBL" id="AMFJ01021607">
    <property type="protein sequence ID" value="EKD66689.1"/>
    <property type="molecule type" value="Genomic_DNA"/>
</dbReference>
<reference evidence="1" key="1">
    <citation type="journal article" date="2012" name="Science">
        <title>Fermentation, hydrogen, and sulfur metabolism in multiple uncultivated bacterial phyla.</title>
        <authorList>
            <person name="Wrighton K.C."/>
            <person name="Thomas B.C."/>
            <person name="Sharon I."/>
            <person name="Miller C.S."/>
            <person name="Castelle C.J."/>
            <person name="VerBerkmoes N.C."/>
            <person name="Wilkins M.J."/>
            <person name="Hettich R.L."/>
            <person name="Lipton M.S."/>
            <person name="Williams K.H."/>
            <person name="Long P.E."/>
            <person name="Banfield J.F."/>
        </authorList>
    </citation>
    <scope>NUCLEOTIDE SEQUENCE [LARGE SCALE GENOMIC DNA]</scope>
</reference>
<proteinExistence type="predicted"/>
<sequence>MGNSLTFNKDIISVQVITPEKNETNMPLQFSCKYRDDTTTNFIIKKPLLEQEIKPKPTTEQKTVNNQFYEQKQKPIEHIQQSIIQWNSTDKITSQETSHKIVPLNPNDPKNKPEIRLPRLHPQIQTAINDIQWELNNSSISNSKIRAFMNRSIMKQVPLDFPIQIPRDCRVPPVQDLRWKTIKYEDLVSRIKQS</sequence>
<dbReference type="AlphaFoldDB" id="K2BWZ4"/>
<organism evidence="1">
    <name type="scientific">uncultured bacterium</name>
    <name type="common">gcode 4</name>
    <dbReference type="NCBI Taxonomy" id="1234023"/>
    <lineage>
        <taxon>Bacteria</taxon>
        <taxon>environmental samples</taxon>
    </lineage>
</organism>